<dbReference type="PROSITE" id="PS50893">
    <property type="entry name" value="ABC_TRANSPORTER_2"/>
    <property type="match status" value="1"/>
</dbReference>
<protein>
    <submittedName>
        <fullName evidence="5">ABC-type transporter ATP-binding protein EcsA</fullName>
    </submittedName>
</protein>
<proteinExistence type="predicted"/>
<dbReference type="PANTHER" id="PTHR42939">
    <property type="entry name" value="ABC TRANSPORTER ATP-BINDING PROTEIN ALBC-RELATED"/>
    <property type="match status" value="1"/>
</dbReference>
<feature type="domain" description="ABC transporter" evidence="4">
    <location>
        <begin position="3"/>
        <end position="228"/>
    </location>
</feature>
<evidence type="ECO:0000256" key="2">
    <source>
        <dbReference type="ARBA" id="ARBA00022741"/>
    </source>
</evidence>
<evidence type="ECO:0000256" key="1">
    <source>
        <dbReference type="ARBA" id="ARBA00022448"/>
    </source>
</evidence>
<dbReference type="CDD" id="cd03230">
    <property type="entry name" value="ABC_DR_subfamily_A"/>
    <property type="match status" value="1"/>
</dbReference>
<dbReference type="Proteomes" id="UP000095645">
    <property type="component" value="Unassembled WGS sequence"/>
</dbReference>
<dbReference type="GO" id="GO:0005524">
    <property type="term" value="F:ATP binding"/>
    <property type="evidence" value="ECO:0007669"/>
    <property type="project" value="UniProtKB-KW"/>
</dbReference>
<keyword evidence="1" id="KW-0813">Transport</keyword>
<dbReference type="InterPro" id="IPR003439">
    <property type="entry name" value="ABC_transporter-like_ATP-bd"/>
</dbReference>
<dbReference type="GO" id="GO:0016887">
    <property type="term" value="F:ATP hydrolysis activity"/>
    <property type="evidence" value="ECO:0007669"/>
    <property type="project" value="InterPro"/>
</dbReference>
<keyword evidence="2" id="KW-0547">Nucleotide-binding</keyword>
<dbReference type="SUPFAM" id="SSF52540">
    <property type="entry name" value="P-loop containing nucleoside triphosphate hydrolases"/>
    <property type="match status" value="1"/>
</dbReference>
<evidence type="ECO:0000256" key="3">
    <source>
        <dbReference type="ARBA" id="ARBA00022840"/>
    </source>
</evidence>
<dbReference type="PANTHER" id="PTHR42939:SF1">
    <property type="entry name" value="ABC TRANSPORTER ATP-BINDING PROTEIN ALBC-RELATED"/>
    <property type="match status" value="1"/>
</dbReference>
<evidence type="ECO:0000313" key="5">
    <source>
        <dbReference type="EMBL" id="CUO28611.1"/>
    </source>
</evidence>
<reference evidence="5 6" key="1">
    <citation type="submission" date="2015-09" db="EMBL/GenBank/DDBJ databases">
        <authorList>
            <consortium name="Pathogen Informatics"/>
        </authorList>
    </citation>
    <scope>NUCLEOTIDE SEQUENCE [LARGE SCALE GENOMIC DNA]</scope>
    <source>
        <strain evidence="5 6">2789STDY5834861</strain>
    </source>
</reference>
<dbReference type="InterPro" id="IPR051782">
    <property type="entry name" value="ABC_Transporter_VariousFunc"/>
</dbReference>
<dbReference type="EMBL" id="CYZP01000021">
    <property type="protein sequence ID" value="CUO28611.1"/>
    <property type="molecule type" value="Genomic_DNA"/>
</dbReference>
<accession>A0A174DSS8</accession>
<gene>
    <name evidence="5" type="primary">ecsA_2</name>
    <name evidence="5" type="ORF">ERS852476_02404</name>
</gene>
<dbReference type="Gene3D" id="3.40.50.300">
    <property type="entry name" value="P-loop containing nucleotide triphosphate hydrolases"/>
    <property type="match status" value="1"/>
</dbReference>
<dbReference type="Pfam" id="PF00005">
    <property type="entry name" value="ABC_tran"/>
    <property type="match status" value="1"/>
</dbReference>
<dbReference type="SMART" id="SM00382">
    <property type="entry name" value="AAA"/>
    <property type="match status" value="1"/>
</dbReference>
<evidence type="ECO:0000259" key="4">
    <source>
        <dbReference type="PROSITE" id="PS50893"/>
    </source>
</evidence>
<name>A0A174DSS8_9FIRM</name>
<keyword evidence="3 5" id="KW-0067">ATP-binding</keyword>
<dbReference type="InterPro" id="IPR027417">
    <property type="entry name" value="P-loop_NTPase"/>
</dbReference>
<organism evidence="5 6">
    <name type="scientific">Blautia obeum</name>
    <dbReference type="NCBI Taxonomy" id="40520"/>
    <lineage>
        <taxon>Bacteria</taxon>
        <taxon>Bacillati</taxon>
        <taxon>Bacillota</taxon>
        <taxon>Clostridia</taxon>
        <taxon>Lachnospirales</taxon>
        <taxon>Lachnospiraceae</taxon>
        <taxon>Blautia</taxon>
    </lineage>
</organism>
<dbReference type="AlphaFoldDB" id="A0A174DSS8"/>
<dbReference type="RefSeq" id="WP_055058333.1">
    <property type="nucleotide sequence ID" value="NZ_CYZP01000021.1"/>
</dbReference>
<sequence length="251" mass="28682">MYVNVENVNFAYDKKLILHDINFGMNKGEITGLIGPNGAGKSTMLKLMIKKMKPDNGKIIIGDNDIFSIKRENNPVTFIPDIPVYYEELTVWEHLQFIKALYPENSVTVDSLIREFNLNQHLNKIPSALSKGTLQKLMIALALLRQYDVLLADEPFNGLDPAQTYKFKNTLKNLKKQDKTILISTHLLSLAEDFCDRYIFLYDGRIVEQGTKAEILQKQQMNKETSLEQIYMSLIGEGEHYAGVQKTVMCE</sequence>
<evidence type="ECO:0000313" key="6">
    <source>
        <dbReference type="Proteomes" id="UP000095645"/>
    </source>
</evidence>
<dbReference type="InterPro" id="IPR003593">
    <property type="entry name" value="AAA+_ATPase"/>
</dbReference>